<evidence type="ECO:0000313" key="4">
    <source>
        <dbReference type="Proteomes" id="UP000177622"/>
    </source>
</evidence>
<dbReference type="AlphaFoldDB" id="A0A1F5LM70"/>
<dbReference type="CDD" id="cd12148">
    <property type="entry name" value="fungal_TF_MHR"/>
    <property type="match status" value="1"/>
</dbReference>
<protein>
    <recommendedName>
        <fullName evidence="2">Xylanolytic transcriptional activator regulatory domain-containing protein</fullName>
    </recommendedName>
</protein>
<reference evidence="3 4" key="1">
    <citation type="journal article" date="2016" name="Sci. Rep.">
        <title>Penicillium arizonense, a new, genome sequenced fungal species, reveals a high chemical diversity in secreted metabolites.</title>
        <authorList>
            <person name="Grijseels S."/>
            <person name="Nielsen J.C."/>
            <person name="Randelovic M."/>
            <person name="Nielsen J."/>
            <person name="Nielsen K.F."/>
            <person name="Workman M."/>
            <person name="Frisvad J.C."/>
        </authorList>
    </citation>
    <scope>NUCLEOTIDE SEQUENCE [LARGE SCALE GENOMIC DNA]</scope>
    <source>
        <strain evidence="3 4">CBS 141311</strain>
    </source>
</reference>
<dbReference type="InterPro" id="IPR050987">
    <property type="entry name" value="AtrR-like"/>
</dbReference>
<dbReference type="SMART" id="SM00906">
    <property type="entry name" value="Fungal_trans"/>
    <property type="match status" value="1"/>
</dbReference>
<dbReference type="Proteomes" id="UP000177622">
    <property type="component" value="Unassembled WGS sequence"/>
</dbReference>
<dbReference type="GO" id="GO:0006351">
    <property type="term" value="P:DNA-templated transcription"/>
    <property type="evidence" value="ECO:0007669"/>
    <property type="project" value="InterPro"/>
</dbReference>
<sequence length="525" mass="58102">MALGQSTIPIEPVIAAGKKRLRTGQGCTFGIPPGKRGPKGKIRRRNIVNVQKGASQQCHNPLDATRSSVSIVSPPVHAGQSFPDSPAAAALSPLYPHRLTPLERCGLLADAVAQASSSLTSLEGVVRECTDLFFRYIFPFSMSVHERSFRGLLNQYFGTSPPGATLTESAFTLITAVCAKVCFFVPSDLFPAGDHLAETFLEASRSCLASYAEVDLQNPCADSITVRYLHSNCLHTCARSVLSWHVFGEAVRLVQRMRLHDEDSYASLPLIEANMRRNAFWMVYTGDKSLAVLRSMPITISNYSFENPITTAYPTSEQNELIVGSNAGIRLWQCAADVLLRMRMIKNSQIPDPDLPYPRLTPADHRTLSDDYVRFATCIDDLPPYLLPDSAALSAGDVDSTHHKFAAQIVDLQITYHSLKMHLTRSLEEMGYFSWVGGYKEMLVLRKTEIARDMVRFLQAVPFWTLQINGEPCAEKVRLVSVSLLPIIQEPSPLAARARRDFTVLLDILSQLDSKASDALRLELS</sequence>
<dbReference type="GO" id="GO:0003700">
    <property type="term" value="F:DNA-binding transcription factor activity"/>
    <property type="evidence" value="ECO:0007669"/>
    <property type="project" value="InterPro"/>
</dbReference>
<comment type="caution">
    <text evidence="3">The sequence shown here is derived from an EMBL/GenBank/DDBJ whole genome shotgun (WGS) entry which is preliminary data.</text>
</comment>
<dbReference type="RefSeq" id="XP_022489557.1">
    <property type="nucleotide sequence ID" value="XM_022630230.1"/>
</dbReference>
<dbReference type="GO" id="GO:0008270">
    <property type="term" value="F:zinc ion binding"/>
    <property type="evidence" value="ECO:0007669"/>
    <property type="project" value="InterPro"/>
</dbReference>
<dbReference type="EMBL" id="LXJU01000006">
    <property type="protein sequence ID" value="OGE54120.1"/>
    <property type="molecule type" value="Genomic_DNA"/>
</dbReference>
<evidence type="ECO:0000256" key="1">
    <source>
        <dbReference type="ARBA" id="ARBA00023242"/>
    </source>
</evidence>
<feature type="domain" description="Xylanolytic transcriptional activator regulatory" evidence="2">
    <location>
        <begin position="243"/>
        <end position="320"/>
    </location>
</feature>
<keyword evidence="4" id="KW-1185">Reference proteome</keyword>
<gene>
    <name evidence="3" type="ORF">PENARI_c006G02937</name>
</gene>
<organism evidence="3 4">
    <name type="scientific">Penicillium arizonense</name>
    <dbReference type="NCBI Taxonomy" id="1835702"/>
    <lineage>
        <taxon>Eukaryota</taxon>
        <taxon>Fungi</taxon>
        <taxon>Dikarya</taxon>
        <taxon>Ascomycota</taxon>
        <taxon>Pezizomycotina</taxon>
        <taxon>Eurotiomycetes</taxon>
        <taxon>Eurotiomycetidae</taxon>
        <taxon>Eurotiales</taxon>
        <taxon>Aspergillaceae</taxon>
        <taxon>Penicillium</taxon>
    </lineage>
</organism>
<proteinExistence type="predicted"/>
<dbReference type="OrthoDB" id="2283488at2759"/>
<dbReference type="PANTHER" id="PTHR46910:SF1">
    <property type="entry name" value="MISCELLANEOUS ZN(II)2CYS6 TRANSCRIPTION FACTOR (EUROFUNG)-RELATED"/>
    <property type="match status" value="1"/>
</dbReference>
<dbReference type="GeneID" id="34574964"/>
<dbReference type="PANTHER" id="PTHR46910">
    <property type="entry name" value="TRANSCRIPTION FACTOR PDR1"/>
    <property type="match status" value="1"/>
</dbReference>
<evidence type="ECO:0000313" key="3">
    <source>
        <dbReference type="EMBL" id="OGE54120.1"/>
    </source>
</evidence>
<dbReference type="STRING" id="1835702.A0A1F5LM70"/>
<evidence type="ECO:0000259" key="2">
    <source>
        <dbReference type="SMART" id="SM00906"/>
    </source>
</evidence>
<dbReference type="GO" id="GO:0003677">
    <property type="term" value="F:DNA binding"/>
    <property type="evidence" value="ECO:0007669"/>
    <property type="project" value="InterPro"/>
</dbReference>
<dbReference type="InterPro" id="IPR007219">
    <property type="entry name" value="XnlR_reg_dom"/>
</dbReference>
<keyword evidence="1" id="KW-0539">Nucleus</keyword>
<name>A0A1F5LM70_PENAI</name>
<dbReference type="Pfam" id="PF04082">
    <property type="entry name" value="Fungal_trans"/>
    <property type="match status" value="1"/>
</dbReference>
<accession>A0A1F5LM70</accession>